<dbReference type="EMBL" id="LAZR01036693">
    <property type="protein sequence ID" value="KKL24171.1"/>
    <property type="molecule type" value="Genomic_DNA"/>
</dbReference>
<accession>A0A0F9E2L5</accession>
<reference evidence="2" key="1">
    <citation type="journal article" date="2015" name="Nature">
        <title>Complex archaea that bridge the gap between prokaryotes and eukaryotes.</title>
        <authorList>
            <person name="Spang A."/>
            <person name="Saw J.H."/>
            <person name="Jorgensen S.L."/>
            <person name="Zaremba-Niedzwiedzka K."/>
            <person name="Martijn J."/>
            <person name="Lind A.E."/>
            <person name="van Eijk R."/>
            <person name="Schleper C."/>
            <person name="Guy L."/>
            <person name="Ettema T.J."/>
        </authorList>
    </citation>
    <scope>NUCLEOTIDE SEQUENCE</scope>
</reference>
<protein>
    <submittedName>
        <fullName evidence="2">Uncharacterized protein</fullName>
    </submittedName>
</protein>
<sequence length="178" mass="19442">MAFSTCAQVAALIPNLLNGASNLDDLAEDVRPASTAIRSFMSGGCALIIAKFNTMGFNAPGAGEALYDFLADIEANYAAWRSELARSSPRTAKGERSRADDFRKAYEANLRQLDKMDLTMLGFTPKETRGSGWYAGGISVADKEAVESNTDRVKPRFKRDKFANPDSPNDSTDDEQER</sequence>
<feature type="region of interest" description="Disordered" evidence="1">
    <location>
        <begin position="144"/>
        <end position="178"/>
    </location>
</feature>
<dbReference type="AlphaFoldDB" id="A0A0F9E2L5"/>
<gene>
    <name evidence="2" type="ORF">LCGC14_2417980</name>
</gene>
<evidence type="ECO:0000313" key="2">
    <source>
        <dbReference type="EMBL" id="KKL24171.1"/>
    </source>
</evidence>
<proteinExistence type="predicted"/>
<feature type="compositionally biased region" description="Basic and acidic residues" evidence="1">
    <location>
        <begin position="144"/>
        <end position="154"/>
    </location>
</feature>
<organism evidence="2">
    <name type="scientific">marine sediment metagenome</name>
    <dbReference type="NCBI Taxonomy" id="412755"/>
    <lineage>
        <taxon>unclassified sequences</taxon>
        <taxon>metagenomes</taxon>
        <taxon>ecological metagenomes</taxon>
    </lineage>
</organism>
<name>A0A0F9E2L5_9ZZZZ</name>
<evidence type="ECO:0000256" key="1">
    <source>
        <dbReference type="SAM" id="MobiDB-lite"/>
    </source>
</evidence>
<comment type="caution">
    <text evidence="2">The sequence shown here is derived from an EMBL/GenBank/DDBJ whole genome shotgun (WGS) entry which is preliminary data.</text>
</comment>